<sequence length="504" mass="57687">MLVRSQSSLCTTICTKGKFCLEDDCKPCPSGTFTANDDHTENYCKKWTSKPVKNSVIIENGTSTSDIIWGCDVGFERKNISNDGSWDCVKVTSTSPPSSSPMPPKTTSTTVTSVGTETTASPSTSQESDSSLYIGLTFGLTLIALLLIIFFVLWRLKKLTCILKRSGSLTETEEQLPENKQPLFQMPVKNNPELTKLYYTIVDVIGLDDCVTMFRFIHDESGKFNKNIFPFTKKKCIKSFQSWESLNAKENHCKLIADALETIGYKLPPNNDFKDPVLLNISLGEMKQLNNVYMKFLLKLAPLLGPEIDTLINFLDLRSRYEILRSGKKDKDFMKCIGKWSYKYPYNPNDTDWHPLSIIKRKLEEMELTNVVEHYDSLAEEVTNALKNYFDLKRIFYLFIQIIGHEKCDEFFKSVEFEDELVLTSASQCMDTFVNWKKRHSDESHIEKILKFLWDHGHREVLPPDFKDTWKVIEILSTIVGNLSLINHESTIELEVSDNSHNSL</sequence>
<gene>
    <name evidence="3" type="ORF">Bpfe_011146</name>
</gene>
<dbReference type="PANTHER" id="PTHR47139:SF1">
    <property type="entry name" value="TUMOR NECROSIS FACTOR RECEPTOR SUPERFAMILY MEMBER 9"/>
    <property type="match status" value="1"/>
</dbReference>
<protein>
    <recommendedName>
        <fullName evidence="5">TNFR-Cys domain-containing protein</fullName>
    </recommendedName>
</protein>
<dbReference type="PANTHER" id="PTHR47139">
    <property type="entry name" value="TUMOR NECROSIS FACTOR RECEPTOR SUPERFAMILY MEMBER 9"/>
    <property type="match status" value="1"/>
</dbReference>
<name>A0AAD8BSR5_BIOPF</name>
<dbReference type="CDD" id="cd00185">
    <property type="entry name" value="TNFRSF"/>
    <property type="match status" value="1"/>
</dbReference>
<dbReference type="EMBL" id="JASAOG010000042">
    <property type="protein sequence ID" value="KAK0059377.1"/>
    <property type="molecule type" value="Genomic_DNA"/>
</dbReference>
<evidence type="ECO:0000256" key="1">
    <source>
        <dbReference type="SAM" id="MobiDB-lite"/>
    </source>
</evidence>
<dbReference type="Proteomes" id="UP001233172">
    <property type="component" value="Unassembled WGS sequence"/>
</dbReference>
<evidence type="ECO:0000313" key="3">
    <source>
        <dbReference type="EMBL" id="KAK0059377.1"/>
    </source>
</evidence>
<dbReference type="GO" id="GO:0042127">
    <property type="term" value="P:regulation of cell population proliferation"/>
    <property type="evidence" value="ECO:0007669"/>
    <property type="project" value="TreeGrafter"/>
</dbReference>
<keyword evidence="2" id="KW-0472">Membrane</keyword>
<accession>A0AAD8BSR5</accession>
<organism evidence="3 4">
    <name type="scientific">Biomphalaria pfeifferi</name>
    <name type="common">Bloodfluke planorb</name>
    <name type="synonym">Freshwater snail</name>
    <dbReference type="NCBI Taxonomy" id="112525"/>
    <lineage>
        <taxon>Eukaryota</taxon>
        <taxon>Metazoa</taxon>
        <taxon>Spiralia</taxon>
        <taxon>Lophotrochozoa</taxon>
        <taxon>Mollusca</taxon>
        <taxon>Gastropoda</taxon>
        <taxon>Heterobranchia</taxon>
        <taxon>Euthyneura</taxon>
        <taxon>Panpulmonata</taxon>
        <taxon>Hygrophila</taxon>
        <taxon>Lymnaeoidea</taxon>
        <taxon>Planorbidae</taxon>
        <taxon>Biomphalaria</taxon>
    </lineage>
</organism>
<dbReference type="GO" id="GO:0038023">
    <property type="term" value="F:signaling receptor activity"/>
    <property type="evidence" value="ECO:0007669"/>
    <property type="project" value="TreeGrafter"/>
</dbReference>
<feature type="compositionally biased region" description="Low complexity" evidence="1">
    <location>
        <begin position="105"/>
        <end position="121"/>
    </location>
</feature>
<keyword evidence="2" id="KW-0812">Transmembrane</keyword>
<evidence type="ECO:0000313" key="4">
    <source>
        <dbReference type="Proteomes" id="UP001233172"/>
    </source>
</evidence>
<dbReference type="AlphaFoldDB" id="A0AAD8BSR5"/>
<keyword evidence="2" id="KW-1133">Transmembrane helix</keyword>
<comment type="caution">
    <text evidence="3">The sequence shown here is derived from an EMBL/GenBank/DDBJ whole genome shotgun (WGS) entry which is preliminary data.</text>
</comment>
<proteinExistence type="predicted"/>
<evidence type="ECO:0008006" key="5">
    <source>
        <dbReference type="Google" id="ProtNLM"/>
    </source>
</evidence>
<feature type="region of interest" description="Disordered" evidence="1">
    <location>
        <begin position="91"/>
        <end position="129"/>
    </location>
</feature>
<evidence type="ECO:0000256" key="2">
    <source>
        <dbReference type="SAM" id="Phobius"/>
    </source>
</evidence>
<dbReference type="Gene3D" id="2.10.50.10">
    <property type="entry name" value="Tumor Necrosis Factor Receptor, subunit A, domain 2"/>
    <property type="match status" value="1"/>
</dbReference>
<reference evidence="3" key="1">
    <citation type="journal article" date="2023" name="PLoS Negl. Trop. Dis.">
        <title>A genome sequence for Biomphalaria pfeifferi, the major vector snail for the human-infecting parasite Schistosoma mansoni.</title>
        <authorList>
            <person name="Bu L."/>
            <person name="Lu L."/>
            <person name="Laidemitt M.R."/>
            <person name="Zhang S.M."/>
            <person name="Mutuku M."/>
            <person name="Mkoji G."/>
            <person name="Steinauer M."/>
            <person name="Loker E.S."/>
        </authorList>
    </citation>
    <scope>NUCLEOTIDE SEQUENCE</scope>
    <source>
        <strain evidence="3">KasaAsao</strain>
    </source>
</reference>
<feature type="transmembrane region" description="Helical" evidence="2">
    <location>
        <begin position="132"/>
        <end position="156"/>
    </location>
</feature>
<keyword evidence="4" id="KW-1185">Reference proteome</keyword>
<reference evidence="3" key="2">
    <citation type="submission" date="2023-04" db="EMBL/GenBank/DDBJ databases">
        <authorList>
            <person name="Bu L."/>
            <person name="Lu L."/>
            <person name="Laidemitt M.R."/>
            <person name="Zhang S.M."/>
            <person name="Mutuku M."/>
            <person name="Mkoji G."/>
            <person name="Steinauer M."/>
            <person name="Loker E.S."/>
        </authorList>
    </citation>
    <scope>NUCLEOTIDE SEQUENCE</scope>
    <source>
        <strain evidence="3">KasaAsao</strain>
        <tissue evidence="3">Whole Snail</tissue>
    </source>
</reference>